<accession>A0A8J2U8J0</accession>
<dbReference type="InterPro" id="IPR050832">
    <property type="entry name" value="Bact_Acetyltransf"/>
</dbReference>
<keyword evidence="2" id="KW-0012">Acyltransferase</keyword>
<dbReference type="CDD" id="cd04301">
    <property type="entry name" value="NAT_SF"/>
    <property type="match status" value="1"/>
</dbReference>
<evidence type="ECO:0000256" key="1">
    <source>
        <dbReference type="ARBA" id="ARBA00022679"/>
    </source>
</evidence>
<organism evidence="4 5">
    <name type="scientific">Puia dinghuensis</name>
    <dbReference type="NCBI Taxonomy" id="1792502"/>
    <lineage>
        <taxon>Bacteria</taxon>
        <taxon>Pseudomonadati</taxon>
        <taxon>Bacteroidota</taxon>
        <taxon>Chitinophagia</taxon>
        <taxon>Chitinophagales</taxon>
        <taxon>Chitinophagaceae</taxon>
        <taxon>Puia</taxon>
    </lineage>
</organism>
<feature type="domain" description="N-acetyltransferase" evidence="3">
    <location>
        <begin position="6"/>
        <end position="169"/>
    </location>
</feature>
<name>A0A8J2U8J0_9BACT</name>
<keyword evidence="5" id="KW-1185">Reference proteome</keyword>
<dbReference type="Pfam" id="PF13673">
    <property type="entry name" value="Acetyltransf_10"/>
    <property type="match status" value="1"/>
</dbReference>
<dbReference type="Gene3D" id="3.40.630.30">
    <property type="match status" value="1"/>
</dbReference>
<dbReference type="Proteomes" id="UP000607559">
    <property type="component" value="Unassembled WGS sequence"/>
</dbReference>
<dbReference type="PROSITE" id="PS51186">
    <property type="entry name" value="GNAT"/>
    <property type="match status" value="1"/>
</dbReference>
<dbReference type="InterPro" id="IPR016181">
    <property type="entry name" value="Acyl_CoA_acyltransferase"/>
</dbReference>
<dbReference type="InterPro" id="IPR000182">
    <property type="entry name" value="GNAT_dom"/>
</dbReference>
<dbReference type="PANTHER" id="PTHR43877">
    <property type="entry name" value="AMINOALKYLPHOSPHONATE N-ACETYLTRANSFERASE-RELATED-RELATED"/>
    <property type="match status" value="1"/>
</dbReference>
<dbReference type="AlphaFoldDB" id="A0A8J2U8J0"/>
<evidence type="ECO:0000259" key="3">
    <source>
        <dbReference type="PROSITE" id="PS51186"/>
    </source>
</evidence>
<reference evidence="4" key="2">
    <citation type="submission" date="2020-09" db="EMBL/GenBank/DDBJ databases">
        <authorList>
            <person name="Sun Q."/>
            <person name="Zhou Y."/>
        </authorList>
    </citation>
    <scope>NUCLEOTIDE SEQUENCE</scope>
    <source>
        <strain evidence="4">CGMCC 1.15448</strain>
    </source>
</reference>
<sequence>MMDDTLSMRPADLDDINTIGFLAQQIWPDTYGNIVSQQQLQYMLNLIYSPTSLRRQMLDDKQQFMIVEQGDEPIGFASWSALEEPGVVKLHKLYVLPGRQGKGLGRSMIEFIFQAIRPEGAMTLRLNVNRYNTARQFYERMGFVVIKEEDIPIGNGYFMNDFVMEVAVPAQD</sequence>
<gene>
    <name evidence="4" type="ORF">GCM10011511_05930</name>
</gene>
<protein>
    <submittedName>
        <fullName evidence="4">N-acetyltransferase</fullName>
    </submittedName>
</protein>
<dbReference type="GO" id="GO:0016747">
    <property type="term" value="F:acyltransferase activity, transferring groups other than amino-acyl groups"/>
    <property type="evidence" value="ECO:0007669"/>
    <property type="project" value="InterPro"/>
</dbReference>
<evidence type="ECO:0000313" key="4">
    <source>
        <dbReference type="EMBL" id="GGA85711.1"/>
    </source>
</evidence>
<dbReference type="EMBL" id="BMJC01000001">
    <property type="protein sequence ID" value="GGA85711.1"/>
    <property type="molecule type" value="Genomic_DNA"/>
</dbReference>
<comment type="caution">
    <text evidence="4">The sequence shown here is derived from an EMBL/GenBank/DDBJ whole genome shotgun (WGS) entry which is preliminary data.</text>
</comment>
<evidence type="ECO:0000256" key="2">
    <source>
        <dbReference type="ARBA" id="ARBA00023315"/>
    </source>
</evidence>
<dbReference type="SUPFAM" id="SSF55729">
    <property type="entry name" value="Acyl-CoA N-acyltransferases (Nat)"/>
    <property type="match status" value="1"/>
</dbReference>
<evidence type="ECO:0000313" key="5">
    <source>
        <dbReference type="Proteomes" id="UP000607559"/>
    </source>
</evidence>
<proteinExistence type="predicted"/>
<reference evidence="4" key="1">
    <citation type="journal article" date="2014" name="Int. J. Syst. Evol. Microbiol.">
        <title>Complete genome sequence of Corynebacterium casei LMG S-19264T (=DSM 44701T), isolated from a smear-ripened cheese.</title>
        <authorList>
            <consortium name="US DOE Joint Genome Institute (JGI-PGF)"/>
            <person name="Walter F."/>
            <person name="Albersmeier A."/>
            <person name="Kalinowski J."/>
            <person name="Ruckert C."/>
        </authorList>
    </citation>
    <scope>NUCLEOTIDE SEQUENCE</scope>
    <source>
        <strain evidence="4">CGMCC 1.15448</strain>
    </source>
</reference>
<keyword evidence="1" id="KW-0808">Transferase</keyword>